<dbReference type="Proteomes" id="UP000262882">
    <property type="component" value="Unassembled WGS sequence"/>
</dbReference>
<organism evidence="1 2">
    <name type="scientific">Actinomadura spongiicola</name>
    <dbReference type="NCBI Taxonomy" id="2303421"/>
    <lineage>
        <taxon>Bacteria</taxon>
        <taxon>Bacillati</taxon>
        <taxon>Actinomycetota</taxon>
        <taxon>Actinomycetes</taxon>
        <taxon>Streptosporangiales</taxon>
        <taxon>Thermomonosporaceae</taxon>
        <taxon>Actinomadura</taxon>
    </lineage>
</organism>
<keyword evidence="2" id="KW-1185">Reference proteome</keyword>
<dbReference type="AlphaFoldDB" id="A0A372GNW4"/>
<evidence type="ECO:0000313" key="2">
    <source>
        <dbReference type="Proteomes" id="UP000262882"/>
    </source>
</evidence>
<protein>
    <recommendedName>
        <fullName evidence="3">DUF2357 domain-containing protein</fullName>
    </recommendedName>
</protein>
<evidence type="ECO:0000313" key="1">
    <source>
        <dbReference type="EMBL" id="RFS86789.1"/>
    </source>
</evidence>
<name>A0A372GNW4_9ACTN</name>
<gene>
    <name evidence="1" type="ORF">D0T12_00390</name>
</gene>
<proteinExistence type="predicted"/>
<evidence type="ECO:0008006" key="3">
    <source>
        <dbReference type="Google" id="ProtNLM"/>
    </source>
</evidence>
<dbReference type="EMBL" id="QVNQ01000001">
    <property type="protein sequence ID" value="RFS86789.1"/>
    <property type="molecule type" value="Genomic_DNA"/>
</dbReference>
<reference evidence="1 2" key="1">
    <citation type="submission" date="2018-08" db="EMBL/GenBank/DDBJ databases">
        <title>Actinomadura spongicola sp. nov., isolated from marine sponge Leucetta chagosensis.</title>
        <authorList>
            <person name="Li L."/>
            <person name="Lin H.W."/>
        </authorList>
    </citation>
    <scope>NUCLEOTIDE SEQUENCE [LARGE SCALE GENOMIC DNA]</scope>
    <source>
        <strain evidence="1 2">LHW52907</strain>
    </source>
</reference>
<sequence length="546" mass="61953">MTWRTVVHLAAHSETWEARRLHGVEPAQLLTPVQVADHDLYENRVVGTLLDRLWRHVLARIAEIDAIDSMIRQGQGLLEQAEARPDWRQKRRLYTFIAELLQHDDLSDRIEQRRAELLALRGALAPLRNSELRAGIRSPYTGPPRLRPTNLFDNDVNYRHCRRLWDVEVASRQSSDDRDDLAEALTTWCRDFAYYTLILMLRSLEQFGVVPTTTEGPGIGEPGPRYTYRKHDVRLDWDRDDTFTLLLDDDPVLRVVPVPHALTRQPEHLDQHLKALRRSGGAEVAVLYPGELVERERMPPDQRIAVHDAAGTAALPMMVPVSPADLGSMGRLARTLRGVLDERIMLEYPARVPRGVTGDESLTRRFGWLDHRDGQLFVTRPPLTSEVEPLDAVLTGLRTRADAARRQGDNQEEINRLRAGLLAAVDQVTKLTHCPICSHRSENPAAEFTVRDDDTYRCRCSNSSCSTVWELRRCLSCQARYPVLIVPSSANRPGGHGDLLDDRFSQDLLAVPCWHNARSYICRHCGGCPESSAQTCERCLVRNPQS</sequence>
<comment type="caution">
    <text evidence="1">The sequence shown here is derived from an EMBL/GenBank/DDBJ whole genome shotgun (WGS) entry which is preliminary data.</text>
</comment>
<accession>A0A372GNW4</accession>